<dbReference type="InterPro" id="IPR051263">
    <property type="entry name" value="C-type_cytochrome_biogenesis"/>
</dbReference>
<dbReference type="EMBL" id="QKRX01000018">
    <property type="protein sequence ID" value="RAU16688.1"/>
    <property type="molecule type" value="Genomic_DNA"/>
</dbReference>
<organism evidence="10 11">
    <name type="scientific">Nitrincola tibetensis</name>
    <dbReference type="NCBI Taxonomy" id="2219697"/>
    <lineage>
        <taxon>Bacteria</taxon>
        <taxon>Pseudomonadati</taxon>
        <taxon>Pseudomonadota</taxon>
        <taxon>Gammaproteobacteria</taxon>
        <taxon>Oceanospirillales</taxon>
        <taxon>Oceanospirillaceae</taxon>
        <taxon>Nitrincola</taxon>
    </lineage>
</organism>
<dbReference type="InterPro" id="IPR038297">
    <property type="entry name" value="CcmH/CycL/NrfF/Ccl2_sf"/>
</dbReference>
<evidence type="ECO:0000313" key="11">
    <source>
        <dbReference type="Proteomes" id="UP000250744"/>
    </source>
</evidence>
<evidence type="ECO:0000256" key="2">
    <source>
        <dbReference type="ARBA" id="ARBA00022617"/>
    </source>
</evidence>
<evidence type="ECO:0000256" key="6">
    <source>
        <dbReference type="ARBA" id="ARBA00023004"/>
    </source>
</evidence>
<dbReference type="Proteomes" id="UP000250744">
    <property type="component" value="Unassembled WGS sequence"/>
</dbReference>
<dbReference type="InterPro" id="IPR005616">
    <property type="entry name" value="CcmH/CycL/Ccl2/NrfF_N"/>
</dbReference>
<dbReference type="Pfam" id="PF03918">
    <property type="entry name" value="CcmH"/>
    <property type="match status" value="1"/>
</dbReference>
<evidence type="ECO:0000256" key="1">
    <source>
        <dbReference type="ARBA" id="ARBA00010342"/>
    </source>
</evidence>
<proteinExistence type="inferred from homology"/>
<keyword evidence="2 7" id="KW-0349">Heme</keyword>
<keyword evidence="3 7" id="KW-0479">Metal-binding</keyword>
<dbReference type="Gene3D" id="1.10.8.640">
    <property type="entry name" value="Cytochrome C biogenesis protein"/>
    <property type="match status" value="1"/>
</dbReference>
<dbReference type="GO" id="GO:0017004">
    <property type="term" value="P:cytochrome complex assembly"/>
    <property type="evidence" value="ECO:0007669"/>
    <property type="project" value="UniProtKB-KW"/>
</dbReference>
<keyword evidence="4 7" id="KW-0732">Signal</keyword>
<dbReference type="GO" id="GO:0005886">
    <property type="term" value="C:plasma membrane"/>
    <property type="evidence" value="ECO:0007669"/>
    <property type="project" value="TreeGrafter"/>
</dbReference>
<dbReference type="CDD" id="cd16378">
    <property type="entry name" value="CcmH_N"/>
    <property type="match status" value="1"/>
</dbReference>
<feature type="region of interest" description="Disordered" evidence="8">
    <location>
        <begin position="131"/>
        <end position="169"/>
    </location>
</feature>
<evidence type="ECO:0000256" key="5">
    <source>
        <dbReference type="ARBA" id="ARBA00022748"/>
    </source>
</evidence>
<comment type="caution">
    <text evidence="10">The sequence shown here is derived from an EMBL/GenBank/DDBJ whole genome shotgun (WGS) entry which is preliminary data.</text>
</comment>
<sequence>MIRSILILCVLSLVVFKSHAGFETYEFTSVEGERRYAQLSRELRCPTCQNQNISDSDAPLAADLRRELHRMIESNQSDDQILDFMITRYGDFVHYRPRMAPETYFLWYGPIALMLIGLGVLLVVAKKRKRKQSATSGHSSVNAQPSLSEGLTEDERKRLQSLLQQDDQK</sequence>
<keyword evidence="6 7" id="KW-0408">Iron</keyword>
<dbReference type="RefSeq" id="WP_112160464.1">
    <property type="nucleotide sequence ID" value="NZ_QKRX01000018.1"/>
</dbReference>
<dbReference type="PANTHER" id="PTHR47870">
    <property type="entry name" value="CYTOCHROME C-TYPE BIOGENESIS PROTEIN CCMH"/>
    <property type="match status" value="1"/>
</dbReference>
<gene>
    <name evidence="10" type="ORF">DN062_16830</name>
</gene>
<evidence type="ECO:0000256" key="7">
    <source>
        <dbReference type="RuleBase" id="RU364112"/>
    </source>
</evidence>
<name>A0A364NHT8_9GAMM</name>
<comment type="similarity">
    <text evidence="1 7">Belongs to the CcmH/CycL/Ccl2/NrfF family.</text>
</comment>
<keyword evidence="11" id="KW-1185">Reference proteome</keyword>
<comment type="function">
    <text evidence="7">Possible subunit of a heme lyase.</text>
</comment>
<keyword evidence="7" id="KW-1133">Transmembrane helix</keyword>
<feature type="compositionally biased region" description="Polar residues" evidence="8">
    <location>
        <begin position="133"/>
        <end position="149"/>
    </location>
</feature>
<reference evidence="10 11" key="1">
    <citation type="submission" date="2018-06" db="EMBL/GenBank/DDBJ databases">
        <title>Nitrincola tibetense sp. nov., isolated from Lake XuguoCo on Tibetan Plateau.</title>
        <authorList>
            <person name="Xing P."/>
        </authorList>
    </citation>
    <scope>NUCLEOTIDE SEQUENCE [LARGE SCALE GENOMIC DNA]</scope>
    <source>
        <strain evidence="11">xg18</strain>
    </source>
</reference>
<evidence type="ECO:0000256" key="4">
    <source>
        <dbReference type="ARBA" id="ARBA00022729"/>
    </source>
</evidence>
<dbReference type="AlphaFoldDB" id="A0A364NHT8"/>
<keyword evidence="7" id="KW-0812">Transmembrane</keyword>
<evidence type="ECO:0000313" key="10">
    <source>
        <dbReference type="EMBL" id="RAU16688.1"/>
    </source>
</evidence>
<dbReference type="OrthoDB" id="9804975at2"/>
<dbReference type="PANTHER" id="PTHR47870:SF1">
    <property type="entry name" value="CYTOCHROME C-TYPE BIOGENESIS PROTEIN CCMH"/>
    <property type="match status" value="1"/>
</dbReference>
<evidence type="ECO:0000256" key="8">
    <source>
        <dbReference type="SAM" id="MobiDB-lite"/>
    </source>
</evidence>
<dbReference type="GO" id="GO:0046872">
    <property type="term" value="F:metal ion binding"/>
    <property type="evidence" value="ECO:0007669"/>
    <property type="project" value="UniProtKB-KW"/>
</dbReference>
<evidence type="ECO:0000256" key="3">
    <source>
        <dbReference type="ARBA" id="ARBA00022723"/>
    </source>
</evidence>
<feature type="domain" description="CcmH/CycL/Ccl2/NrfF N-terminal" evidence="9">
    <location>
        <begin position="9"/>
        <end position="163"/>
    </location>
</feature>
<keyword evidence="7" id="KW-0472">Membrane</keyword>
<dbReference type="FunFam" id="1.10.8.640:FF:000001">
    <property type="entry name" value="Cytochrome c-type biogenesis protein"/>
    <property type="match status" value="1"/>
</dbReference>
<protein>
    <recommendedName>
        <fullName evidence="7">Cytochrome c-type biogenesis protein</fullName>
    </recommendedName>
</protein>
<evidence type="ECO:0000259" key="9">
    <source>
        <dbReference type="Pfam" id="PF03918"/>
    </source>
</evidence>
<keyword evidence="5" id="KW-0201">Cytochrome c-type biogenesis</keyword>
<feature type="transmembrane region" description="Helical" evidence="7">
    <location>
        <begin position="105"/>
        <end position="125"/>
    </location>
</feature>
<accession>A0A364NHT8</accession>